<feature type="compositionally biased region" description="Acidic residues" evidence="1">
    <location>
        <begin position="58"/>
        <end position="68"/>
    </location>
</feature>
<reference evidence="2" key="1">
    <citation type="submission" date="2022-12" db="EMBL/GenBank/DDBJ databases">
        <authorList>
            <person name="Webb A."/>
        </authorList>
    </citation>
    <scope>NUCLEOTIDE SEQUENCE</scope>
    <source>
        <strain evidence="2">Pd1</strain>
    </source>
</reference>
<evidence type="ECO:0000256" key="1">
    <source>
        <dbReference type="SAM" id="MobiDB-lite"/>
    </source>
</evidence>
<dbReference type="AlphaFoldDB" id="A0AAV0VB89"/>
<keyword evidence="3" id="KW-1185">Reference proteome</keyword>
<dbReference type="EMBL" id="CANTFM010002247">
    <property type="protein sequence ID" value="CAI5745135.1"/>
    <property type="molecule type" value="Genomic_DNA"/>
</dbReference>
<organism evidence="2 3">
    <name type="scientific">Peronospora destructor</name>
    <dbReference type="NCBI Taxonomy" id="86335"/>
    <lineage>
        <taxon>Eukaryota</taxon>
        <taxon>Sar</taxon>
        <taxon>Stramenopiles</taxon>
        <taxon>Oomycota</taxon>
        <taxon>Peronosporomycetes</taxon>
        <taxon>Peronosporales</taxon>
        <taxon>Peronosporaceae</taxon>
        <taxon>Peronospora</taxon>
    </lineage>
</organism>
<proteinExistence type="predicted"/>
<accession>A0AAV0VB89</accession>
<dbReference type="Proteomes" id="UP001162029">
    <property type="component" value="Unassembled WGS sequence"/>
</dbReference>
<gene>
    <name evidence="2" type="ORF">PDE001_LOCUS10243</name>
</gene>
<evidence type="ECO:0000313" key="3">
    <source>
        <dbReference type="Proteomes" id="UP001162029"/>
    </source>
</evidence>
<evidence type="ECO:0000313" key="2">
    <source>
        <dbReference type="EMBL" id="CAI5745135.1"/>
    </source>
</evidence>
<comment type="caution">
    <text evidence="2">The sequence shown here is derived from an EMBL/GenBank/DDBJ whole genome shotgun (WGS) entry which is preliminary data.</text>
</comment>
<name>A0AAV0VB89_9STRA</name>
<sequence>MYTEPLLSTWRLQLQMDNERKAQEAVAPSAERQQAPMDAVQESSIGAMMSVESTDQPTQDESDDEEEGMTAIPTKEDGQASTAISSDDPENRSQTTTTETDKAKLHLVTSKPPKQLATPQLVTLKQRERAVLIQAGKEIGICRGDQLPMAKLDSNYTRDFPDIEEALDIRPVTTPSSGNCMAVALVQAVADHDPSSS</sequence>
<feature type="region of interest" description="Disordered" evidence="1">
    <location>
        <begin position="19"/>
        <end position="104"/>
    </location>
</feature>
<protein>
    <submittedName>
        <fullName evidence="2">Uncharacterized protein</fullName>
    </submittedName>
</protein>